<protein>
    <recommendedName>
        <fullName evidence="9">Serpin domain-containing protein</fullName>
    </recommendedName>
</protein>
<reference evidence="10" key="1">
    <citation type="journal article" date="2020" name="Cell">
        <title>Large-Scale Comparative Analyses of Tick Genomes Elucidate Their Genetic Diversity and Vector Capacities.</title>
        <authorList>
            <consortium name="Tick Genome and Microbiome Consortium (TIGMIC)"/>
            <person name="Jia N."/>
            <person name="Wang J."/>
            <person name="Shi W."/>
            <person name="Du L."/>
            <person name="Sun Y."/>
            <person name="Zhan W."/>
            <person name="Jiang J.F."/>
            <person name="Wang Q."/>
            <person name="Zhang B."/>
            <person name="Ji P."/>
            <person name="Bell-Sakyi L."/>
            <person name="Cui X.M."/>
            <person name="Yuan T.T."/>
            <person name="Jiang B.G."/>
            <person name="Yang W.F."/>
            <person name="Lam T.T."/>
            <person name="Chang Q.C."/>
            <person name="Ding S.J."/>
            <person name="Wang X.J."/>
            <person name="Zhu J.G."/>
            <person name="Ruan X.D."/>
            <person name="Zhao L."/>
            <person name="Wei J.T."/>
            <person name="Ye R.Z."/>
            <person name="Que T.C."/>
            <person name="Du C.H."/>
            <person name="Zhou Y.H."/>
            <person name="Cheng J.X."/>
            <person name="Dai P.F."/>
            <person name="Guo W.B."/>
            <person name="Han X.H."/>
            <person name="Huang E.J."/>
            <person name="Li L.F."/>
            <person name="Wei W."/>
            <person name="Gao Y.C."/>
            <person name="Liu J.Z."/>
            <person name="Shao H.Z."/>
            <person name="Wang X."/>
            <person name="Wang C.C."/>
            <person name="Yang T.C."/>
            <person name="Huo Q.B."/>
            <person name="Li W."/>
            <person name="Chen H.Y."/>
            <person name="Chen S.E."/>
            <person name="Zhou L.G."/>
            <person name="Ni X.B."/>
            <person name="Tian J.H."/>
            <person name="Sheng Y."/>
            <person name="Liu T."/>
            <person name="Pan Y.S."/>
            <person name="Xia L.Y."/>
            <person name="Li J."/>
            <person name="Zhao F."/>
            <person name="Cao W.C."/>
        </authorList>
    </citation>
    <scope>NUCLEOTIDE SEQUENCE</scope>
    <source>
        <strain evidence="10">Rsan-2018</strain>
    </source>
</reference>
<evidence type="ECO:0000256" key="2">
    <source>
        <dbReference type="ARBA" id="ARBA00009500"/>
    </source>
</evidence>
<evidence type="ECO:0000256" key="8">
    <source>
        <dbReference type="SAM" id="MobiDB-lite"/>
    </source>
</evidence>
<evidence type="ECO:0000256" key="3">
    <source>
        <dbReference type="ARBA" id="ARBA00022525"/>
    </source>
</evidence>
<feature type="region of interest" description="Disordered" evidence="8">
    <location>
        <begin position="156"/>
        <end position="190"/>
    </location>
</feature>
<evidence type="ECO:0000259" key="9">
    <source>
        <dbReference type="SMART" id="SM00093"/>
    </source>
</evidence>
<evidence type="ECO:0000256" key="1">
    <source>
        <dbReference type="ARBA" id="ARBA00004613"/>
    </source>
</evidence>
<dbReference type="GO" id="GO:0005615">
    <property type="term" value="C:extracellular space"/>
    <property type="evidence" value="ECO:0007669"/>
    <property type="project" value="InterPro"/>
</dbReference>
<keyword evidence="5" id="KW-0722">Serine protease inhibitor</keyword>
<dbReference type="AlphaFoldDB" id="A0A9D4QBK7"/>
<dbReference type="PANTHER" id="PTHR11461:SF211">
    <property type="entry name" value="GH10112P-RELATED"/>
    <property type="match status" value="1"/>
</dbReference>
<dbReference type="InterPro" id="IPR000215">
    <property type="entry name" value="Serpin_fam"/>
</dbReference>
<comment type="similarity">
    <text evidence="2 7">Belongs to the serpin family.</text>
</comment>
<evidence type="ECO:0000256" key="6">
    <source>
        <dbReference type="ARBA" id="ARBA00023180"/>
    </source>
</evidence>
<comment type="caution">
    <text evidence="10">The sequence shown here is derived from an EMBL/GenBank/DDBJ whole genome shotgun (WGS) entry which is preliminary data.</text>
</comment>
<evidence type="ECO:0000313" key="10">
    <source>
        <dbReference type="EMBL" id="KAH7972807.1"/>
    </source>
</evidence>
<dbReference type="GO" id="GO:0004867">
    <property type="term" value="F:serine-type endopeptidase inhibitor activity"/>
    <property type="evidence" value="ECO:0007669"/>
    <property type="project" value="UniProtKB-KW"/>
</dbReference>
<dbReference type="SMART" id="SM00093">
    <property type="entry name" value="SERPIN"/>
    <property type="match status" value="1"/>
</dbReference>
<dbReference type="CDD" id="cd00172">
    <property type="entry name" value="serpin"/>
    <property type="match status" value="1"/>
</dbReference>
<feature type="domain" description="Serpin" evidence="9">
    <location>
        <begin position="205"/>
        <end position="586"/>
    </location>
</feature>
<dbReference type="Pfam" id="PF00079">
    <property type="entry name" value="Serpin"/>
    <property type="match status" value="2"/>
</dbReference>
<evidence type="ECO:0000256" key="4">
    <source>
        <dbReference type="ARBA" id="ARBA00022690"/>
    </source>
</evidence>
<dbReference type="SUPFAM" id="SSF56574">
    <property type="entry name" value="Serpins"/>
    <property type="match status" value="2"/>
</dbReference>
<dbReference type="InterPro" id="IPR023796">
    <property type="entry name" value="Serpin_dom"/>
</dbReference>
<proteinExistence type="inferred from homology"/>
<dbReference type="Gene3D" id="2.30.39.10">
    <property type="entry name" value="Alpha-1-antitrypsin, domain 1"/>
    <property type="match status" value="2"/>
</dbReference>
<gene>
    <name evidence="10" type="ORF">HPB52_017361</name>
</gene>
<dbReference type="VEuPathDB" id="VectorBase:RSAN_037264"/>
<dbReference type="InterPro" id="IPR023795">
    <property type="entry name" value="Serpin_CS"/>
</dbReference>
<dbReference type="InterPro" id="IPR036186">
    <property type="entry name" value="Serpin_sf"/>
</dbReference>
<reference evidence="10" key="2">
    <citation type="submission" date="2021-09" db="EMBL/GenBank/DDBJ databases">
        <authorList>
            <person name="Jia N."/>
            <person name="Wang J."/>
            <person name="Shi W."/>
            <person name="Du L."/>
            <person name="Sun Y."/>
            <person name="Zhan W."/>
            <person name="Jiang J."/>
            <person name="Wang Q."/>
            <person name="Zhang B."/>
            <person name="Ji P."/>
            <person name="Sakyi L.B."/>
            <person name="Cui X."/>
            <person name="Yuan T."/>
            <person name="Jiang B."/>
            <person name="Yang W."/>
            <person name="Lam T.T.-Y."/>
            <person name="Chang Q."/>
            <person name="Ding S."/>
            <person name="Wang X."/>
            <person name="Zhu J."/>
            <person name="Ruan X."/>
            <person name="Zhao L."/>
            <person name="Wei J."/>
            <person name="Que T."/>
            <person name="Du C."/>
            <person name="Cheng J."/>
            <person name="Dai P."/>
            <person name="Han X."/>
            <person name="Huang E."/>
            <person name="Gao Y."/>
            <person name="Liu J."/>
            <person name="Shao H."/>
            <person name="Ye R."/>
            <person name="Li L."/>
            <person name="Wei W."/>
            <person name="Wang X."/>
            <person name="Wang C."/>
            <person name="Huo Q."/>
            <person name="Li W."/>
            <person name="Guo W."/>
            <person name="Chen H."/>
            <person name="Chen S."/>
            <person name="Zhou L."/>
            <person name="Zhou L."/>
            <person name="Ni X."/>
            <person name="Tian J."/>
            <person name="Zhou Y."/>
            <person name="Sheng Y."/>
            <person name="Liu T."/>
            <person name="Pan Y."/>
            <person name="Xia L."/>
            <person name="Li J."/>
            <person name="Zhao F."/>
            <person name="Cao W."/>
        </authorList>
    </citation>
    <scope>NUCLEOTIDE SEQUENCE</scope>
    <source>
        <strain evidence="10">Rsan-2018</strain>
        <tissue evidence="10">Larvae</tissue>
    </source>
</reference>
<name>A0A9D4QBK7_RHISA</name>
<sequence>MVANGLRAPYFWMPLDKWTQLNCKLRGPLRVIGVPELFTTRANLSGIFETRIPALADAFHGAFLEMNEEGAESSEACEEVVVGGGPGLGEITRFIVNRPFIFLIKPRHGTVGPCANALNNTLRSIGAARGANSFVMTDRPSYRHPIKRLLHGSHAAENPAAQDGGRRPDQFPSTDRNFPTTNGHDKAAQPAHLQTLEPVIVGLAVDLYRQLVHHVEGDRVHEDVARMAQNSCARENVIFSPVTVAAALSMTLAGARCETAEEIAYALHTPNDGQIHRLFAAELARITIPTAGITFKTTSRLYRDRNCPVLKSYETFLHDTYGNDIVHSVDFAEGFLEVRDEVNERMAIGTAGKIRELLTPDCIGPRTQLMIITGAYFDGAWEAPFQPTFTGPDDFHVDGHTVVRVDMMNQMHSFGIAHCDQLQATALEMPHLGGKTSMVLILPDQMDGLSRLEENLTAQRLSDLLHGLRERPNVMVKMPKFAVVLSRGLRRALTDLGVRELFTPKANLSGIFKAGSTALDDIFHGAFLEVNEEGAEMPPPSSDEAVLGGGPGVGDITHFVVNHPFMFIVGLRREKVFYLMGSVRRP</sequence>
<dbReference type="InterPro" id="IPR042185">
    <property type="entry name" value="Serpin_sf_2"/>
</dbReference>
<dbReference type="EMBL" id="JABSTV010001247">
    <property type="protein sequence ID" value="KAH7972807.1"/>
    <property type="molecule type" value="Genomic_DNA"/>
</dbReference>
<dbReference type="Proteomes" id="UP000821837">
    <property type="component" value="Chromosome 11"/>
</dbReference>
<evidence type="ECO:0000256" key="5">
    <source>
        <dbReference type="ARBA" id="ARBA00022900"/>
    </source>
</evidence>
<organism evidence="10 11">
    <name type="scientific">Rhipicephalus sanguineus</name>
    <name type="common">Brown dog tick</name>
    <name type="synonym">Ixodes sanguineus</name>
    <dbReference type="NCBI Taxonomy" id="34632"/>
    <lineage>
        <taxon>Eukaryota</taxon>
        <taxon>Metazoa</taxon>
        <taxon>Ecdysozoa</taxon>
        <taxon>Arthropoda</taxon>
        <taxon>Chelicerata</taxon>
        <taxon>Arachnida</taxon>
        <taxon>Acari</taxon>
        <taxon>Parasitiformes</taxon>
        <taxon>Ixodida</taxon>
        <taxon>Ixodoidea</taxon>
        <taxon>Ixodidae</taxon>
        <taxon>Rhipicephalinae</taxon>
        <taxon>Rhipicephalus</taxon>
        <taxon>Rhipicephalus</taxon>
    </lineage>
</organism>
<feature type="compositionally biased region" description="Polar residues" evidence="8">
    <location>
        <begin position="171"/>
        <end position="182"/>
    </location>
</feature>
<dbReference type="Gene3D" id="3.30.497.10">
    <property type="entry name" value="Antithrombin, subunit I, domain 2"/>
    <property type="match status" value="2"/>
</dbReference>
<keyword evidence="11" id="KW-1185">Reference proteome</keyword>
<evidence type="ECO:0000256" key="7">
    <source>
        <dbReference type="RuleBase" id="RU000411"/>
    </source>
</evidence>
<dbReference type="PANTHER" id="PTHR11461">
    <property type="entry name" value="SERINE PROTEASE INHIBITOR, SERPIN"/>
    <property type="match status" value="1"/>
</dbReference>
<keyword evidence="3" id="KW-0964">Secreted</keyword>
<dbReference type="PROSITE" id="PS00284">
    <property type="entry name" value="SERPIN"/>
    <property type="match status" value="1"/>
</dbReference>
<keyword evidence="4" id="KW-0646">Protease inhibitor</keyword>
<dbReference type="InterPro" id="IPR042178">
    <property type="entry name" value="Serpin_sf_1"/>
</dbReference>
<accession>A0A9D4QBK7</accession>
<comment type="subcellular location">
    <subcellularLocation>
        <location evidence="1">Secreted</location>
    </subcellularLocation>
</comment>
<keyword evidence="6" id="KW-0325">Glycoprotein</keyword>
<evidence type="ECO:0000313" key="11">
    <source>
        <dbReference type="Proteomes" id="UP000821837"/>
    </source>
</evidence>
<dbReference type="VEuPathDB" id="VectorBase:RSAN_042804"/>